<dbReference type="InterPro" id="IPR008927">
    <property type="entry name" value="6-PGluconate_DH-like_C_sf"/>
</dbReference>
<dbReference type="Proteomes" id="UP000462066">
    <property type="component" value="Unassembled WGS sequence"/>
</dbReference>
<evidence type="ECO:0000256" key="2">
    <source>
        <dbReference type="SAM" id="MobiDB-lite"/>
    </source>
</evidence>
<protein>
    <recommendedName>
        <fullName evidence="3">Pyrroline-5-carboxylate reductase dimerisation domain-containing protein</fullName>
    </recommendedName>
</protein>
<feature type="compositionally biased region" description="Basic residues" evidence="2">
    <location>
        <begin position="13"/>
        <end position="26"/>
    </location>
</feature>
<dbReference type="EMBL" id="MWIP01000005">
    <property type="protein sequence ID" value="KAF1686718.1"/>
    <property type="molecule type" value="Genomic_DNA"/>
</dbReference>
<dbReference type="InterPro" id="IPR029036">
    <property type="entry name" value="P5CR_dimer"/>
</dbReference>
<proteinExistence type="predicted"/>
<dbReference type="GO" id="GO:0016491">
    <property type="term" value="F:oxidoreductase activity"/>
    <property type="evidence" value="ECO:0007669"/>
    <property type="project" value="UniProtKB-KW"/>
</dbReference>
<reference evidence="4 5" key="1">
    <citation type="submission" date="2017-10" db="EMBL/GenBank/DDBJ databases">
        <title>Whole genome sequencing of Pseudoxanthomonas broegbernensis DSM 12573(T).</title>
        <authorList>
            <person name="Kumar S."/>
            <person name="Bansal K."/>
            <person name="Kaur A."/>
            <person name="Patil P."/>
            <person name="Sharma S."/>
            <person name="Patil P.B."/>
        </authorList>
    </citation>
    <scope>NUCLEOTIDE SEQUENCE [LARGE SCALE GENOMIC DNA]</scope>
    <source>
        <strain evidence="4 5">DSM 12573</strain>
    </source>
</reference>
<feature type="region of interest" description="Disordered" evidence="2">
    <location>
        <begin position="139"/>
        <end position="190"/>
    </location>
</feature>
<evidence type="ECO:0000313" key="5">
    <source>
        <dbReference type="Proteomes" id="UP000462066"/>
    </source>
</evidence>
<evidence type="ECO:0000259" key="3">
    <source>
        <dbReference type="Pfam" id="PF14748"/>
    </source>
</evidence>
<feature type="compositionally biased region" description="Pro residues" evidence="2">
    <location>
        <begin position="148"/>
        <end position="158"/>
    </location>
</feature>
<accession>A0A7V8K757</accession>
<feature type="domain" description="Pyrroline-5-carboxylate reductase dimerisation" evidence="3">
    <location>
        <begin position="65"/>
        <end position="118"/>
    </location>
</feature>
<evidence type="ECO:0000256" key="1">
    <source>
        <dbReference type="ARBA" id="ARBA00023002"/>
    </source>
</evidence>
<name>A0A7V8K757_9GAMM</name>
<dbReference type="AlphaFoldDB" id="A0A7V8K757"/>
<organism evidence="4 5">
    <name type="scientific">Pseudoxanthomonas broegbernensis</name>
    <dbReference type="NCBI Taxonomy" id="83619"/>
    <lineage>
        <taxon>Bacteria</taxon>
        <taxon>Pseudomonadati</taxon>
        <taxon>Pseudomonadota</taxon>
        <taxon>Gammaproteobacteria</taxon>
        <taxon>Lysobacterales</taxon>
        <taxon>Lysobacteraceae</taxon>
        <taxon>Pseudoxanthomonas</taxon>
    </lineage>
</organism>
<dbReference type="Pfam" id="PF14748">
    <property type="entry name" value="P5CR_dimer"/>
    <property type="match status" value="1"/>
</dbReference>
<evidence type="ECO:0000313" key="4">
    <source>
        <dbReference type="EMBL" id="KAF1686718.1"/>
    </source>
</evidence>
<feature type="region of interest" description="Disordered" evidence="2">
    <location>
        <begin position="1"/>
        <end position="26"/>
    </location>
</feature>
<comment type="caution">
    <text evidence="4">The sequence shown here is derived from an EMBL/GenBank/DDBJ whole genome shotgun (WGS) entry which is preliminary data.</text>
</comment>
<feature type="compositionally biased region" description="Low complexity" evidence="2">
    <location>
        <begin position="168"/>
        <end position="180"/>
    </location>
</feature>
<gene>
    <name evidence="4" type="ORF">B1992_07385</name>
</gene>
<dbReference type="Gene3D" id="1.10.3730.10">
    <property type="entry name" value="ProC C-terminal domain-like"/>
    <property type="match status" value="1"/>
</dbReference>
<sequence>MAVPDPRRGVSGARRRRRAARRRVRGRAPMSARIAFVGGGHMARCLVGGLLRQGMPAAAIRVAEPGAAQLMSGSARPPEELRRQVASPGGTTEAALSTLAQGRFVPLLVEAVSHAAQRGPAHAAEAARVGAGNRLHLESWRSDASRSPRPPRPSPVPIPGGTMGLQVAARRAGPARDAAACDGIPAAGPA</sequence>
<keyword evidence="1" id="KW-0560">Oxidoreductase</keyword>
<dbReference type="SUPFAM" id="SSF48179">
    <property type="entry name" value="6-phosphogluconate dehydrogenase C-terminal domain-like"/>
    <property type="match status" value="1"/>
</dbReference>
<keyword evidence="5" id="KW-1185">Reference proteome</keyword>